<evidence type="ECO:0000313" key="4">
    <source>
        <dbReference type="Proteomes" id="UP000198847"/>
    </source>
</evidence>
<feature type="transmembrane region" description="Helical" evidence="2">
    <location>
        <begin position="43"/>
        <end position="65"/>
    </location>
</feature>
<evidence type="ECO:0000256" key="1">
    <source>
        <dbReference type="ARBA" id="ARBA00005721"/>
    </source>
</evidence>
<reference evidence="3 4" key="1">
    <citation type="submission" date="2016-10" db="EMBL/GenBank/DDBJ databases">
        <authorList>
            <person name="de Groot N.N."/>
        </authorList>
    </citation>
    <scope>NUCLEOTIDE SEQUENCE [LARGE SCALE GENOMIC DNA]</scope>
    <source>
        <strain evidence="3 4">DSM 13305</strain>
    </source>
</reference>
<keyword evidence="4" id="KW-1185">Reference proteome</keyword>
<dbReference type="Proteomes" id="UP000198847">
    <property type="component" value="Unassembled WGS sequence"/>
</dbReference>
<feature type="transmembrane region" description="Helical" evidence="2">
    <location>
        <begin position="7"/>
        <end position="31"/>
    </location>
</feature>
<dbReference type="AlphaFoldDB" id="A0A1H8NFY1"/>
<dbReference type="InterPro" id="IPR005531">
    <property type="entry name" value="Asp23"/>
</dbReference>
<dbReference type="NCBIfam" id="NF033218">
    <property type="entry name" value="anchor_AmaP"/>
    <property type="match status" value="1"/>
</dbReference>
<keyword evidence="2" id="KW-1133">Transmembrane helix</keyword>
<keyword evidence="2" id="KW-0812">Transmembrane</keyword>
<evidence type="ECO:0000313" key="3">
    <source>
        <dbReference type="EMBL" id="SEO28303.1"/>
    </source>
</evidence>
<comment type="similarity">
    <text evidence="1">Belongs to the asp23 family.</text>
</comment>
<dbReference type="Pfam" id="PF03780">
    <property type="entry name" value="Asp23"/>
    <property type="match status" value="1"/>
</dbReference>
<gene>
    <name evidence="3" type="ORF">SAMN04490178_10176</name>
</gene>
<dbReference type="OrthoDB" id="1679795at2"/>
<proteinExistence type="inferred from homology"/>
<accession>A0A1H8NFY1</accession>
<dbReference type="EMBL" id="FODY01000001">
    <property type="protein sequence ID" value="SEO28303.1"/>
    <property type="molecule type" value="Genomic_DNA"/>
</dbReference>
<evidence type="ECO:0000256" key="2">
    <source>
        <dbReference type="SAM" id="Phobius"/>
    </source>
</evidence>
<keyword evidence="2" id="KW-0472">Membrane</keyword>
<name>A0A1H8NFY1_9FIRM</name>
<sequence length="181" mass="20331">MGIIDRVILSIYTLLLAFLSLGVILISLRLISLEWVQTSIAYLYGHWEAGLVAAVFFLVSVRLLLAGVRSRAERSKNTIVHHTDMGDVNISLDAVRNLVEKISRNTRGVRGVKVFVTHDEQGLKVMLRAVISPESNVPSVSAEVQRRVHEYIKNTVGVELSHIHILVENISNEFKTKHRVE</sequence>
<organism evidence="3 4">
    <name type="scientific">Propionispora vibrioides</name>
    <dbReference type="NCBI Taxonomy" id="112903"/>
    <lineage>
        <taxon>Bacteria</taxon>
        <taxon>Bacillati</taxon>
        <taxon>Bacillota</taxon>
        <taxon>Negativicutes</taxon>
        <taxon>Selenomonadales</taxon>
        <taxon>Sporomusaceae</taxon>
        <taxon>Propionispora</taxon>
    </lineage>
</organism>
<dbReference type="RefSeq" id="WP_091743410.1">
    <property type="nucleotide sequence ID" value="NZ_FODY01000001.1"/>
</dbReference>
<protein>
    <submittedName>
        <fullName evidence="3">Asp23 family, cell envelope-related function</fullName>
    </submittedName>
</protein>
<dbReference type="STRING" id="112903.SAMN04490178_10176"/>